<comment type="caution">
    <text evidence="1">The sequence shown here is derived from an EMBL/GenBank/DDBJ whole genome shotgun (WGS) entry which is preliminary data.</text>
</comment>
<evidence type="ECO:0000313" key="1">
    <source>
        <dbReference type="EMBL" id="KIF49161.1"/>
    </source>
</evidence>
<dbReference type="EMBL" id="JPRD01000057">
    <property type="protein sequence ID" value="KIF49161.1"/>
    <property type="molecule type" value="Genomic_DNA"/>
</dbReference>
<gene>
    <name evidence="1" type="ORF">H735_26425</name>
</gene>
<reference evidence="1 2" key="1">
    <citation type="submission" date="2014-07" db="EMBL/GenBank/DDBJ databases">
        <title>Unique and conserved regions in Vibrio harveyi and related species in comparison with the shrimp pathogen Vibrio harveyi CAIM 1792.</title>
        <authorList>
            <person name="Espinoza-Valles I."/>
            <person name="Vora G."/>
            <person name="Leekitcharoenphon P."/>
            <person name="Ussery D."/>
            <person name="Hoj L."/>
            <person name="Gomez-Gil B."/>
        </authorList>
    </citation>
    <scope>NUCLEOTIDE SEQUENCE [LARGE SCALE GENOMIC DNA]</scope>
    <source>
        <strain evidence="2">CAIM 1854 / LMG 25443</strain>
    </source>
</reference>
<dbReference type="RefSeq" id="WP_020195630.1">
    <property type="nucleotide sequence ID" value="NZ_BAOH01000026.1"/>
</dbReference>
<name>A0A0C1Z8B8_9VIBR</name>
<sequence>MKRSSNVKRSSMDKSFKVGRIIPFVAFGGIFFLATHESKTEGYIYADADECKSDAPEFSEQCEIAYQEAMARAEENAPRYNNEFECEDDFYEDDCYYSSRHRSYVPFVGGYFFSRAVSGLSGYNKSYYSEPMYRYKSKYYNGAGQFYGSYRNQSTKVATSNLNKRGGGTIGRAMSRGGFGKAVSVSRGA</sequence>
<dbReference type="Pfam" id="PF06693">
    <property type="entry name" value="DUF1190"/>
    <property type="match status" value="1"/>
</dbReference>
<evidence type="ECO:0008006" key="3">
    <source>
        <dbReference type="Google" id="ProtNLM"/>
    </source>
</evidence>
<dbReference type="Proteomes" id="UP000031586">
    <property type="component" value="Unassembled WGS sequence"/>
</dbReference>
<organism evidence="1 2">
    <name type="scientific">Vibrio owensii CAIM 1854 = LMG 25443</name>
    <dbReference type="NCBI Taxonomy" id="1229493"/>
    <lineage>
        <taxon>Bacteria</taxon>
        <taxon>Pseudomonadati</taxon>
        <taxon>Pseudomonadota</taxon>
        <taxon>Gammaproteobacteria</taxon>
        <taxon>Vibrionales</taxon>
        <taxon>Vibrionaceae</taxon>
        <taxon>Vibrio</taxon>
    </lineage>
</organism>
<dbReference type="PATRIC" id="fig|1229493.5.peg.4858"/>
<protein>
    <recommendedName>
        <fullName evidence="3">DUF1190 domain-containing protein</fullName>
    </recommendedName>
</protein>
<dbReference type="InterPro" id="IPR009576">
    <property type="entry name" value="Biofilm_formation_YgiB"/>
</dbReference>
<evidence type="ECO:0000313" key="2">
    <source>
        <dbReference type="Proteomes" id="UP000031586"/>
    </source>
</evidence>
<dbReference type="AlphaFoldDB" id="A0A0C1Z8B8"/>
<proteinExistence type="predicted"/>
<accession>A0A0C1Z8B8</accession>